<protein>
    <submittedName>
        <fullName evidence="1">Uncharacterized protein</fullName>
    </submittedName>
</protein>
<evidence type="ECO:0000313" key="2">
    <source>
        <dbReference type="Proteomes" id="UP000583929"/>
    </source>
</evidence>
<comment type="caution">
    <text evidence="1">The sequence shown here is derived from an EMBL/GenBank/DDBJ whole genome shotgun (WGS) entry which is preliminary data.</text>
</comment>
<name>A0A7J6F033_CANSA</name>
<keyword evidence="2" id="KW-1185">Reference proteome</keyword>
<dbReference type="AlphaFoldDB" id="A0A7J6F033"/>
<dbReference type="Proteomes" id="UP000583929">
    <property type="component" value="Unassembled WGS sequence"/>
</dbReference>
<gene>
    <name evidence="1" type="ORF">G4B88_016071</name>
</gene>
<dbReference type="EMBL" id="JAATIQ010000299">
    <property type="protein sequence ID" value="KAF4363260.1"/>
    <property type="molecule type" value="Genomic_DNA"/>
</dbReference>
<organism evidence="1 2">
    <name type="scientific">Cannabis sativa</name>
    <name type="common">Hemp</name>
    <name type="synonym">Marijuana</name>
    <dbReference type="NCBI Taxonomy" id="3483"/>
    <lineage>
        <taxon>Eukaryota</taxon>
        <taxon>Viridiplantae</taxon>
        <taxon>Streptophyta</taxon>
        <taxon>Embryophyta</taxon>
        <taxon>Tracheophyta</taxon>
        <taxon>Spermatophyta</taxon>
        <taxon>Magnoliopsida</taxon>
        <taxon>eudicotyledons</taxon>
        <taxon>Gunneridae</taxon>
        <taxon>Pentapetalae</taxon>
        <taxon>rosids</taxon>
        <taxon>fabids</taxon>
        <taxon>Rosales</taxon>
        <taxon>Cannabaceae</taxon>
        <taxon>Cannabis</taxon>
    </lineage>
</organism>
<accession>A0A7J6F033</accession>
<proteinExistence type="predicted"/>
<reference evidence="1 2" key="1">
    <citation type="journal article" date="2020" name="bioRxiv">
        <title>Sequence and annotation of 42 cannabis genomes reveals extensive copy number variation in cannabinoid synthesis and pathogen resistance genes.</title>
        <authorList>
            <person name="Mckernan K.J."/>
            <person name="Helbert Y."/>
            <person name="Kane L.T."/>
            <person name="Ebling H."/>
            <person name="Zhang L."/>
            <person name="Liu B."/>
            <person name="Eaton Z."/>
            <person name="Mclaughlin S."/>
            <person name="Kingan S."/>
            <person name="Baybayan P."/>
            <person name="Concepcion G."/>
            <person name="Jordan M."/>
            <person name="Riva A."/>
            <person name="Barbazuk W."/>
            <person name="Harkins T."/>
        </authorList>
    </citation>
    <scope>NUCLEOTIDE SEQUENCE [LARGE SCALE GENOMIC DNA]</scope>
    <source>
        <strain evidence="2">cv. Jamaican Lion 4</strain>
        <tissue evidence="1">Leaf</tissue>
    </source>
</reference>
<evidence type="ECO:0000313" key="1">
    <source>
        <dbReference type="EMBL" id="KAF4363260.1"/>
    </source>
</evidence>
<sequence>MGVGISLRVAVQARTVLALAEEPGLVCTGVASVTLAALIKDTLRGMACVSVKWTDFEIVETRTPGEWFLSGQRNGFPGQKDEE</sequence>